<dbReference type="Pfam" id="PF00439">
    <property type="entry name" value="Bromodomain"/>
    <property type="match status" value="1"/>
</dbReference>
<sequence length="284" mass="30521">MPPRQASPPPPPTVSGEEALVPILLMHSVDPDNAEHNNWIHLAARVYCATGLHMTPTQLEGIYLAFLREHGGHAIAKAKAQAIAATNQKYKSMVILVDGVQFVQEPAMFASSSSTAAAALSSSAGSAAGHHHQKPTSTKDEVIMTSRSKDATTTSSATQYSIGVRGREAKSREMSPGNLLDIVQMFRAIEGFDVFEEPVGPRVVNTVMSSNNYASVVRRPVSISSVRTSIYDGSIRTPQALEQAIWNMAANCVYFNVPEGPYPGIARRFAAACTAIINRESGLR</sequence>
<evidence type="ECO:0000259" key="4">
    <source>
        <dbReference type="PROSITE" id="PS50014"/>
    </source>
</evidence>
<dbReference type="InterPro" id="IPR001487">
    <property type="entry name" value="Bromodomain"/>
</dbReference>
<accession>A0A0S4JQZ5</accession>
<dbReference type="PROSITE" id="PS50014">
    <property type="entry name" value="BROMODOMAIN_2"/>
    <property type="match status" value="1"/>
</dbReference>
<dbReference type="EMBL" id="CYKH01002210">
    <property type="protein sequence ID" value="CUG93943.1"/>
    <property type="molecule type" value="Genomic_DNA"/>
</dbReference>
<dbReference type="OrthoDB" id="251777at2759"/>
<organism evidence="5 6">
    <name type="scientific">Bodo saltans</name>
    <name type="common">Flagellated protozoan</name>
    <dbReference type="NCBI Taxonomy" id="75058"/>
    <lineage>
        <taxon>Eukaryota</taxon>
        <taxon>Discoba</taxon>
        <taxon>Euglenozoa</taxon>
        <taxon>Kinetoplastea</taxon>
        <taxon>Metakinetoplastina</taxon>
        <taxon>Eubodonida</taxon>
        <taxon>Bodonidae</taxon>
        <taxon>Bodo</taxon>
    </lineage>
</organism>
<name>A0A0S4JQZ5_BODSA</name>
<gene>
    <name evidence="5" type="ORF">BSAL_45790</name>
</gene>
<dbReference type="Proteomes" id="UP000051952">
    <property type="component" value="Unassembled WGS sequence"/>
</dbReference>
<dbReference type="InterPro" id="IPR036427">
    <property type="entry name" value="Bromodomain-like_sf"/>
</dbReference>
<keyword evidence="6" id="KW-1185">Reference proteome</keyword>
<dbReference type="OMA" id="NCELVGM"/>
<dbReference type="CDD" id="cd04369">
    <property type="entry name" value="Bromodomain"/>
    <property type="match status" value="1"/>
</dbReference>
<feature type="compositionally biased region" description="Basic and acidic residues" evidence="3">
    <location>
        <begin position="137"/>
        <end position="150"/>
    </location>
</feature>
<evidence type="ECO:0000313" key="6">
    <source>
        <dbReference type="Proteomes" id="UP000051952"/>
    </source>
</evidence>
<reference evidence="6" key="1">
    <citation type="submission" date="2015-09" db="EMBL/GenBank/DDBJ databases">
        <authorList>
            <consortium name="Pathogen Informatics"/>
        </authorList>
    </citation>
    <scope>NUCLEOTIDE SEQUENCE [LARGE SCALE GENOMIC DNA]</scope>
    <source>
        <strain evidence="6">Lake Konstanz</strain>
    </source>
</reference>
<dbReference type="VEuPathDB" id="TriTrypDB:BSAL_45790"/>
<protein>
    <recommendedName>
        <fullName evidence="4">Bromo domain-containing protein</fullName>
    </recommendedName>
</protein>
<evidence type="ECO:0000256" key="1">
    <source>
        <dbReference type="ARBA" id="ARBA00023117"/>
    </source>
</evidence>
<dbReference type="AlphaFoldDB" id="A0A0S4JQZ5"/>
<proteinExistence type="predicted"/>
<evidence type="ECO:0000256" key="2">
    <source>
        <dbReference type="PROSITE-ProRule" id="PRU00035"/>
    </source>
</evidence>
<feature type="domain" description="Bromo" evidence="4">
    <location>
        <begin position="187"/>
        <end position="263"/>
    </location>
</feature>
<keyword evidence="1 2" id="KW-0103">Bromodomain</keyword>
<evidence type="ECO:0000313" key="5">
    <source>
        <dbReference type="EMBL" id="CUG93943.1"/>
    </source>
</evidence>
<dbReference type="SUPFAM" id="SSF47370">
    <property type="entry name" value="Bromodomain"/>
    <property type="match status" value="1"/>
</dbReference>
<feature type="region of interest" description="Disordered" evidence="3">
    <location>
        <begin position="123"/>
        <end position="168"/>
    </location>
</feature>
<dbReference type="Gene3D" id="1.20.920.10">
    <property type="entry name" value="Bromodomain-like"/>
    <property type="match status" value="1"/>
</dbReference>
<feature type="compositionally biased region" description="Polar residues" evidence="3">
    <location>
        <begin position="151"/>
        <end position="161"/>
    </location>
</feature>
<evidence type="ECO:0000256" key="3">
    <source>
        <dbReference type="SAM" id="MobiDB-lite"/>
    </source>
</evidence>